<comment type="caution">
    <text evidence="2">The sequence shown here is derived from an EMBL/GenBank/DDBJ whole genome shotgun (WGS) entry which is preliminary data.</text>
</comment>
<proteinExistence type="predicted"/>
<sequence>MAKKISEIWLPKISLKVKKIMWLMYQEKLLTKAYQARWVFQANTTCQVCNGGVESASHIMVECPFAKQVWQHLVGMMEFRDGSSSLEELWGWGSA</sequence>
<name>A0AAV9F0W5_ACOCL</name>
<dbReference type="InterPro" id="IPR026960">
    <property type="entry name" value="RVT-Znf"/>
</dbReference>
<dbReference type="Proteomes" id="UP001180020">
    <property type="component" value="Unassembled WGS sequence"/>
</dbReference>
<dbReference type="AlphaFoldDB" id="A0AAV9F0W5"/>
<reference evidence="2" key="1">
    <citation type="journal article" date="2023" name="Nat. Commun.">
        <title>Diploid and tetraploid genomes of Acorus and the evolution of monocots.</title>
        <authorList>
            <person name="Ma L."/>
            <person name="Liu K.W."/>
            <person name="Li Z."/>
            <person name="Hsiao Y.Y."/>
            <person name="Qi Y."/>
            <person name="Fu T."/>
            <person name="Tang G.D."/>
            <person name="Zhang D."/>
            <person name="Sun W.H."/>
            <person name="Liu D.K."/>
            <person name="Li Y."/>
            <person name="Chen G.Z."/>
            <person name="Liu X.D."/>
            <person name="Liao X.Y."/>
            <person name="Jiang Y.T."/>
            <person name="Yu X."/>
            <person name="Hao Y."/>
            <person name="Huang J."/>
            <person name="Zhao X.W."/>
            <person name="Ke S."/>
            <person name="Chen Y.Y."/>
            <person name="Wu W.L."/>
            <person name="Hsu J.L."/>
            <person name="Lin Y.F."/>
            <person name="Huang M.D."/>
            <person name="Li C.Y."/>
            <person name="Huang L."/>
            <person name="Wang Z.W."/>
            <person name="Zhao X."/>
            <person name="Zhong W.Y."/>
            <person name="Peng D.H."/>
            <person name="Ahmad S."/>
            <person name="Lan S."/>
            <person name="Zhang J.S."/>
            <person name="Tsai W.C."/>
            <person name="Van de Peer Y."/>
            <person name="Liu Z.J."/>
        </authorList>
    </citation>
    <scope>NUCLEOTIDE SEQUENCE</scope>
    <source>
        <strain evidence="2">CP</strain>
    </source>
</reference>
<accession>A0AAV9F0W5</accession>
<dbReference type="EMBL" id="JAUJYO010000004">
    <property type="protein sequence ID" value="KAK1319376.1"/>
    <property type="molecule type" value="Genomic_DNA"/>
</dbReference>
<keyword evidence="3" id="KW-1185">Reference proteome</keyword>
<organism evidence="2 3">
    <name type="scientific">Acorus calamus</name>
    <name type="common">Sweet flag</name>
    <dbReference type="NCBI Taxonomy" id="4465"/>
    <lineage>
        <taxon>Eukaryota</taxon>
        <taxon>Viridiplantae</taxon>
        <taxon>Streptophyta</taxon>
        <taxon>Embryophyta</taxon>
        <taxon>Tracheophyta</taxon>
        <taxon>Spermatophyta</taxon>
        <taxon>Magnoliopsida</taxon>
        <taxon>Liliopsida</taxon>
        <taxon>Acoraceae</taxon>
        <taxon>Acorus</taxon>
    </lineage>
</organism>
<reference evidence="2" key="2">
    <citation type="submission" date="2023-06" db="EMBL/GenBank/DDBJ databases">
        <authorList>
            <person name="Ma L."/>
            <person name="Liu K.-W."/>
            <person name="Li Z."/>
            <person name="Hsiao Y.-Y."/>
            <person name="Qi Y."/>
            <person name="Fu T."/>
            <person name="Tang G."/>
            <person name="Zhang D."/>
            <person name="Sun W.-H."/>
            <person name="Liu D.-K."/>
            <person name="Li Y."/>
            <person name="Chen G.-Z."/>
            <person name="Liu X.-D."/>
            <person name="Liao X.-Y."/>
            <person name="Jiang Y.-T."/>
            <person name="Yu X."/>
            <person name="Hao Y."/>
            <person name="Huang J."/>
            <person name="Zhao X.-W."/>
            <person name="Ke S."/>
            <person name="Chen Y.-Y."/>
            <person name="Wu W.-L."/>
            <person name="Hsu J.-L."/>
            <person name="Lin Y.-F."/>
            <person name="Huang M.-D."/>
            <person name="Li C.-Y."/>
            <person name="Huang L."/>
            <person name="Wang Z.-W."/>
            <person name="Zhao X."/>
            <person name="Zhong W.-Y."/>
            <person name="Peng D.-H."/>
            <person name="Ahmad S."/>
            <person name="Lan S."/>
            <person name="Zhang J.-S."/>
            <person name="Tsai W.-C."/>
            <person name="Van De Peer Y."/>
            <person name="Liu Z.-J."/>
        </authorList>
    </citation>
    <scope>NUCLEOTIDE SEQUENCE</scope>
    <source>
        <strain evidence="2">CP</strain>
        <tissue evidence="2">Leaves</tissue>
    </source>
</reference>
<evidence type="ECO:0000313" key="3">
    <source>
        <dbReference type="Proteomes" id="UP001180020"/>
    </source>
</evidence>
<evidence type="ECO:0000313" key="2">
    <source>
        <dbReference type="EMBL" id="KAK1319376.1"/>
    </source>
</evidence>
<gene>
    <name evidence="2" type="ORF">QJS10_CPB04g01494</name>
</gene>
<dbReference type="Pfam" id="PF13966">
    <property type="entry name" value="zf-RVT"/>
    <property type="match status" value="1"/>
</dbReference>
<feature type="domain" description="Reverse transcriptase zinc-binding" evidence="1">
    <location>
        <begin position="4"/>
        <end position="70"/>
    </location>
</feature>
<evidence type="ECO:0000259" key="1">
    <source>
        <dbReference type="Pfam" id="PF13966"/>
    </source>
</evidence>
<protein>
    <recommendedName>
        <fullName evidence="1">Reverse transcriptase zinc-binding domain-containing protein</fullName>
    </recommendedName>
</protein>